<dbReference type="AlphaFoldDB" id="A0AAX4J265"/>
<keyword evidence="3" id="KW-1185">Reference proteome</keyword>
<dbReference type="KEGG" id="cdet:87951120"/>
<feature type="region of interest" description="Disordered" evidence="1">
    <location>
        <begin position="50"/>
        <end position="97"/>
    </location>
</feature>
<feature type="compositionally biased region" description="Low complexity" evidence="1">
    <location>
        <begin position="76"/>
        <end position="86"/>
    </location>
</feature>
<gene>
    <name evidence="2" type="ORF">CDEST_14620</name>
</gene>
<feature type="region of interest" description="Disordered" evidence="1">
    <location>
        <begin position="1"/>
        <end position="37"/>
    </location>
</feature>
<reference evidence="3" key="1">
    <citation type="journal article" date="2023" name="bioRxiv">
        <title>Complete genome of the Medicago anthracnose fungus, Colletotrichum destructivum, reveals a mini-chromosome-like region within a core chromosome.</title>
        <authorList>
            <person name="Lapalu N."/>
            <person name="Simon A."/>
            <person name="Lu A."/>
            <person name="Plaumann P.-L."/>
            <person name="Amselem J."/>
            <person name="Pigne S."/>
            <person name="Auger A."/>
            <person name="Koch C."/>
            <person name="Dallery J.-F."/>
            <person name="O'Connell R.J."/>
        </authorList>
    </citation>
    <scope>NUCLEOTIDE SEQUENCE [LARGE SCALE GENOMIC DNA]</scope>
    <source>
        <strain evidence="3">CBS 520.97</strain>
    </source>
</reference>
<dbReference type="GeneID" id="87951120"/>
<evidence type="ECO:0000313" key="2">
    <source>
        <dbReference type="EMBL" id="WQF89606.1"/>
    </source>
</evidence>
<name>A0AAX4J265_9PEZI</name>
<accession>A0AAX4J265</accession>
<protein>
    <submittedName>
        <fullName evidence="2">Uncharacterized protein</fullName>
    </submittedName>
</protein>
<dbReference type="Proteomes" id="UP001322277">
    <property type="component" value="Chromosome 10"/>
</dbReference>
<proteinExistence type="predicted"/>
<organism evidence="2 3">
    <name type="scientific">Colletotrichum destructivum</name>
    <dbReference type="NCBI Taxonomy" id="34406"/>
    <lineage>
        <taxon>Eukaryota</taxon>
        <taxon>Fungi</taxon>
        <taxon>Dikarya</taxon>
        <taxon>Ascomycota</taxon>
        <taxon>Pezizomycotina</taxon>
        <taxon>Sordariomycetes</taxon>
        <taxon>Hypocreomycetidae</taxon>
        <taxon>Glomerellales</taxon>
        <taxon>Glomerellaceae</taxon>
        <taxon>Colletotrichum</taxon>
        <taxon>Colletotrichum destructivum species complex</taxon>
    </lineage>
</organism>
<feature type="compositionally biased region" description="Basic and acidic residues" evidence="1">
    <location>
        <begin position="1"/>
        <end position="10"/>
    </location>
</feature>
<feature type="compositionally biased region" description="Polar residues" evidence="1">
    <location>
        <begin position="65"/>
        <end position="75"/>
    </location>
</feature>
<dbReference type="RefSeq" id="XP_062786827.1">
    <property type="nucleotide sequence ID" value="XM_062930776.1"/>
</dbReference>
<evidence type="ECO:0000256" key="1">
    <source>
        <dbReference type="SAM" id="MobiDB-lite"/>
    </source>
</evidence>
<sequence>MDDGAMHAHAFDGPGDDGNSCPWPDPTSSSPLQPSWLAVAATKPWRPLCQCPDSIQNKNEKKSILSPQPESGISWQQQQPAAVDAAHPPPRRDPAVSPRWPAGISRCTACPPFQITKHTLCLNIEIKASKQPGSSLYIYHRHNESPKLVDAELGCNRRLGSCGWLWKRLEMLTTPNSKPVPTNRYPRSPRAISYGRVVPPTYSYPTDLGEKWLTLSLSARFRSQSSAAPPPPPKAQRAATWVLTSQPGQRDSRPGGLGLTGIMAPSARGLGVVHDMGMLLAGPGTRSGLRRVYPGRLAKLWKGGPDRY</sequence>
<dbReference type="EMBL" id="CP137314">
    <property type="protein sequence ID" value="WQF89606.1"/>
    <property type="molecule type" value="Genomic_DNA"/>
</dbReference>
<evidence type="ECO:0000313" key="3">
    <source>
        <dbReference type="Proteomes" id="UP001322277"/>
    </source>
</evidence>